<organism evidence="1 2">
    <name type="scientific">Pseudotamlana agarivorans</name>
    <dbReference type="NCBI Taxonomy" id="481183"/>
    <lineage>
        <taxon>Bacteria</taxon>
        <taxon>Pseudomonadati</taxon>
        <taxon>Bacteroidota</taxon>
        <taxon>Flavobacteriia</taxon>
        <taxon>Flavobacteriales</taxon>
        <taxon>Flavobacteriaceae</taxon>
        <taxon>Pseudotamlana</taxon>
    </lineage>
</organism>
<proteinExistence type="predicted"/>
<comment type="caution">
    <text evidence="1">The sequence shown here is derived from an EMBL/GenBank/DDBJ whole genome shotgun (WGS) entry which is preliminary data.</text>
</comment>
<keyword evidence="2" id="KW-1185">Reference proteome</keyword>
<evidence type="ECO:0000313" key="1">
    <source>
        <dbReference type="EMBL" id="MBU2951162.1"/>
    </source>
</evidence>
<sequence length="135" mass="15911">MEKENIIFFDGVCNLCNGFIDYVIKRDKKKSIFYAALQSETAKSKLKKHIELKENTDYTTIYYFTNNKLYSKSSAILNIFLELSTTHAFLARVLFVIPKFIRDAIYTFIAKNRYLFFGKKSTCRLPSLEERNQFL</sequence>
<accession>A0ACC5UA08</accession>
<gene>
    <name evidence="1" type="ORF">KO493_10685</name>
</gene>
<protein>
    <submittedName>
        <fullName evidence="1">DUF393 domain-containing protein</fullName>
    </submittedName>
</protein>
<dbReference type="Proteomes" id="UP001647509">
    <property type="component" value="Unassembled WGS sequence"/>
</dbReference>
<evidence type="ECO:0000313" key="2">
    <source>
        <dbReference type="Proteomes" id="UP001647509"/>
    </source>
</evidence>
<reference evidence="1" key="1">
    <citation type="submission" date="2021-05" db="EMBL/GenBank/DDBJ databases">
        <title>Draft genomes of bacteria isolated from model marine particles.</title>
        <authorList>
            <person name="Datta M.S."/>
            <person name="Schwartzman J.A."/>
            <person name="Enke T.N."/>
            <person name="Saavedra J."/>
            <person name="Cermak N."/>
            <person name="Cordero O.X."/>
        </authorList>
    </citation>
    <scope>NUCLEOTIDE SEQUENCE</scope>
    <source>
        <strain evidence="1">I2M19</strain>
    </source>
</reference>
<dbReference type="EMBL" id="JAHKPD010000014">
    <property type="protein sequence ID" value="MBU2951162.1"/>
    <property type="molecule type" value="Genomic_DNA"/>
</dbReference>
<name>A0ACC5UA08_9FLAO</name>